<evidence type="ECO:0000313" key="2">
    <source>
        <dbReference type="Proteomes" id="UP001501303"/>
    </source>
</evidence>
<proteinExistence type="predicted"/>
<organism evidence="1 2">
    <name type="scientific">Streptomyces sodiiphilus</name>
    <dbReference type="NCBI Taxonomy" id="226217"/>
    <lineage>
        <taxon>Bacteria</taxon>
        <taxon>Bacillati</taxon>
        <taxon>Actinomycetota</taxon>
        <taxon>Actinomycetes</taxon>
        <taxon>Kitasatosporales</taxon>
        <taxon>Streptomycetaceae</taxon>
        <taxon>Streptomyces</taxon>
    </lineage>
</organism>
<gene>
    <name evidence="1" type="ORF">GCM10009716_17580</name>
</gene>
<dbReference type="EMBL" id="BAAAMJ010000015">
    <property type="protein sequence ID" value="GAA1908137.1"/>
    <property type="molecule type" value="Genomic_DNA"/>
</dbReference>
<sequence length="90" mass="10045">MLPAAQQLEFVEPGDGPVDRVLVPVQQNVEIGRGGARIAQEVAVHRLFRLIQSEYGHGVRPQGVLPRRDLCGGHVQIRTAFRFWVGTPRH</sequence>
<protein>
    <submittedName>
        <fullName evidence="1">Uncharacterized protein</fullName>
    </submittedName>
</protein>
<evidence type="ECO:0000313" key="1">
    <source>
        <dbReference type="EMBL" id="GAA1908137.1"/>
    </source>
</evidence>
<reference evidence="2" key="1">
    <citation type="journal article" date="2019" name="Int. J. Syst. Evol. Microbiol.">
        <title>The Global Catalogue of Microorganisms (GCM) 10K type strain sequencing project: providing services to taxonomists for standard genome sequencing and annotation.</title>
        <authorList>
            <consortium name="The Broad Institute Genomics Platform"/>
            <consortium name="The Broad Institute Genome Sequencing Center for Infectious Disease"/>
            <person name="Wu L."/>
            <person name="Ma J."/>
        </authorList>
    </citation>
    <scope>NUCLEOTIDE SEQUENCE [LARGE SCALE GENOMIC DNA]</scope>
    <source>
        <strain evidence="2">JCM 13581</strain>
    </source>
</reference>
<accession>A0ABP5ACF9</accession>
<dbReference type="Proteomes" id="UP001501303">
    <property type="component" value="Unassembled WGS sequence"/>
</dbReference>
<keyword evidence="2" id="KW-1185">Reference proteome</keyword>
<name>A0ABP5ACF9_9ACTN</name>
<comment type="caution">
    <text evidence="1">The sequence shown here is derived from an EMBL/GenBank/DDBJ whole genome shotgun (WGS) entry which is preliminary data.</text>
</comment>